<feature type="transmembrane region" description="Helical" evidence="6">
    <location>
        <begin position="89"/>
        <end position="111"/>
    </location>
</feature>
<keyword evidence="8" id="KW-0436">Ligase</keyword>
<evidence type="ECO:0000313" key="9">
    <source>
        <dbReference type="Proteomes" id="UP000238217"/>
    </source>
</evidence>
<feature type="region of interest" description="Disordered" evidence="5">
    <location>
        <begin position="403"/>
        <end position="431"/>
    </location>
</feature>
<organism evidence="8 9">
    <name type="scientific">Nesterenkonia sandarakina</name>
    <dbReference type="NCBI Taxonomy" id="272918"/>
    <lineage>
        <taxon>Bacteria</taxon>
        <taxon>Bacillati</taxon>
        <taxon>Actinomycetota</taxon>
        <taxon>Actinomycetes</taxon>
        <taxon>Micrococcales</taxon>
        <taxon>Micrococcaceae</taxon>
        <taxon>Nesterenkonia</taxon>
    </lineage>
</organism>
<evidence type="ECO:0000256" key="4">
    <source>
        <dbReference type="ARBA" id="ARBA00023136"/>
    </source>
</evidence>
<dbReference type="PANTHER" id="PTHR37422">
    <property type="entry name" value="TEICHURONIC ACID BIOSYNTHESIS PROTEIN TUAE"/>
    <property type="match status" value="1"/>
</dbReference>
<dbReference type="Proteomes" id="UP000238217">
    <property type="component" value="Unassembled WGS sequence"/>
</dbReference>
<evidence type="ECO:0000256" key="3">
    <source>
        <dbReference type="ARBA" id="ARBA00022989"/>
    </source>
</evidence>
<dbReference type="InterPro" id="IPR007016">
    <property type="entry name" value="O-antigen_ligase-rel_domated"/>
</dbReference>
<name>A0A2T0YR14_9MICC</name>
<dbReference type="EMBL" id="PVTY01000005">
    <property type="protein sequence ID" value="PRZ17649.1"/>
    <property type="molecule type" value="Genomic_DNA"/>
</dbReference>
<dbReference type="Pfam" id="PF04932">
    <property type="entry name" value="Wzy_C"/>
    <property type="match status" value="1"/>
</dbReference>
<keyword evidence="3 6" id="KW-1133">Transmembrane helix</keyword>
<comment type="subcellular location">
    <subcellularLocation>
        <location evidence="1">Membrane</location>
        <topology evidence="1">Multi-pass membrane protein</topology>
    </subcellularLocation>
</comment>
<feature type="transmembrane region" description="Helical" evidence="6">
    <location>
        <begin position="231"/>
        <end position="252"/>
    </location>
</feature>
<evidence type="ECO:0000259" key="7">
    <source>
        <dbReference type="Pfam" id="PF04932"/>
    </source>
</evidence>
<feature type="transmembrane region" description="Helical" evidence="6">
    <location>
        <begin position="157"/>
        <end position="177"/>
    </location>
</feature>
<comment type="caution">
    <text evidence="8">The sequence shown here is derived from an EMBL/GenBank/DDBJ whole genome shotgun (WGS) entry which is preliminary data.</text>
</comment>
<feature type="transmembrane region" description="Helical" evidence="6">
    <location>
        <begin position="118"/>
        <end position="137"/>
    </location>
</feature>
<feature type="transmembrane region" description="Helical" evidence="6">
    <location>
        <begin position="326"/>
        <end position="349"/>
    </location>
</feature>
<dbReference type="GO" id="GO:0016020">
    <property type="term" value="C:membrane"/>
    <property type="evidence" value="ECO:0007669"/>
    <property type="project" value="UniProtKB-SubCell"/>
</dbReference>
<proteinExistence type="predicted"/>
<gene>
    <name evidence="8" type="ORF">BCL67_105196</name>
</gene>
<evidence type="ECO:0000256" key="2">
    <source>
        <dbReference type="ARBA" id="ARBA00022692"/>
    </source>
</evidence>
<feature type="transmembrane region" description="Helical" evidence="6">
    <location>
        <begin position="38"/>
        <end position="56"/>
    </location>
</feature>
<evidence type="ECO:0000256" key="6">
    <source>
        <dbReference type="SAM" id="Phobius"/>
    </source>
</evidence>
<sequence>MRSLRTWFFYVYIACTLGVNAVILISYDPSGGVADNSIFSASWILLHLLSVLVLLTSRVLSPVPVTIALGIGGLVVLSAAWSVSPMDSLIYGAMAAGNILVACMMAAEYSLNQIARMFLKVLTVLVLAGMAFALIGLEQVMDFDPHARSNLLGGEKIRGFFQHNIMAGFYAATGAVLAMTLLRGIRRVLVLTAFIVFVVWAGSATGLLLAGAAVIIVPLAQLLVPRIPLGGLLAVLVPLGATAGAVLNQVWVPLLEAVGRDPTLTGRTVLWEWGLRAIAERPVVGWGFTGYFNSPQGAIPSLYVPEFDDYVIAHFHNSYIQTAVDLGLLGLLVLILVLGFTTGAAYLYARSTDTRTGVGLLMVMVIFLIASPTEFLFINYNHFGSFALFTLFFGLFQHRRMRARPQESESPGAAPSKPVPLSGRESAVSQR</sequence>
<dbReference type="PANTHER" id="PTHR37422:SF13">
    <property type="entry name" value="LIPOPOLYSACCHARIDE BIOSYNTHESIS PROTEIN PA4999-RELATED"/>
    <property type="match status" value="1"/>
</dbReference>
<feature type="domain" description="O-antigen ligase-related" evidence="7">
    <location>
        <begin position="191"/>
        <end position="335"/>
    </location>
</feature>
<keyword evidence="4 6" id="KW-0472">Membrane</keyword>
<keyword evidence="9" id="KW-1185">Reference proteome</keyword>
<dbReference type="OrthoDB" id="1118146at2"/>
<dbReference type="AlphaFoldDB" id="A0A2T0YR14"/>
<feature type="transmembrane region" description="Helical" evidence="6">
    <location>
        <begin position="7"/>
        <end position="26"/>
    </location>
</feature>
<protein>
    <submittedName>
        <fullName evidence="8">O-antigen ligase</fullName>
    </submittedName>
</protein>
<evidence type="ECO:0000256" key="1">
    <source>
        <dbReference type="ARBA" id="ARBA00004141"/>
    </source>
</evidence>
<keyword evidence="2 6" id="KW-0812">Transmembrane</keyword>
<accession>A0A2T0YR14</accession>
<dbReference type="GO" id="GO:0016874">
    <property type="term" value="F:ligase activity"/>
    <property type="evidence" value="ECO:0007669"/>
    <property type="project" value="UniProtKB-KW"/>
</dbReference>
<evidence type="ECO:0000256" key="5">
    <source>
        <dbReference type="SAM" id="MobiDB-lite"/>
    </source>
</evidence>
<feature type="transmembrane region" description="Helical" evidence="6">
    <location>
        <begin position="63"/>
        <end position="83"/>
    </location>
</feature>
<dbReference type="RefSeq" id="WP_106122529.1">
    <property type="nucleotide sequence ID" value="NZ_PVTY01000005.1"/>
</dbReference>
<reference evidence="8 9" key="1">
    <citation type="submission" date="2018-03" db="EMBL/GenBank/DDBJ databases">
        <title>Comparative analysis of microorganisms from saline springs in Andes Mountain Range, Colombia.</title>
        <authorList>
            <person name="Rubin E."/>
        </authorList>
    </citation>
    <scope>NUCLEOTIDE SEQUENCE [LARGE SCALE GENOMIC DNA]</scope>
    <source>
        <strain evidence="8 9">CG 35</strain>
    </source>
</reference>
<evidence type="ECO:0000313" key="8">
    <source>
        <dbReference type="EMBL" id="PRZ17649.1"/>
    </source>
</evidence>
<dbReference type="InterPro" id="IPR051533">
    <property type="entry name" value="WaaL-like"/>
</dbReference>
<feature type="transmembrane region" description="Helical" evidence="6">
    <location>
        <begin position="356"/>
        <end position="372"/>
    </location>
</feature>